<feature type="transmembrane region" description="Helical" evidence="1">
    <location>
        <begin position="5"/>
        <end position="22"/>
    </location>
</feature>
<feature type="transmembrane region" description="Helical" evidence="1">
    <location>
        <begin position="172"/>
        <end position="193"/>
    </location>
</feature>
<feature type="transmembrane region" description="Helical" evidence="1">
    <location>
        <begin position="110"/>
        <end position="131"/>
    </location>
</feature>
<feature type="transmembrane region" description="Helical" evidence="1">
    <location>
        <begin position="83"/>
        <end position="104"/>
    </location>
</feature>
<keyword evidence="1" id="KW-0812">Transmembrane</keyword>
<organism evidence="2 3">
    <name type="scientific">Flagellimonas ochracea</name>
    <dbReference type="NCBI Taxonomy" id="2696472"/>
    <lineage>
        <taxon>Bacteria</taxon>
        <taxon>Pseudomonadati</taxon>
        <taxon>Bacteroidota</taxon>
        <taxon>Flavobacteriia</taxon>
        <taxon>Flavobacteriales</taxon>
        <taxon>Flavobacteriaceae</taxon>
        <taxon>Flagellimonas</taxon>
    </lineage>
</organism>
<name>A0A964TBB8_9FLAO</name>
<dbReference type="AlphaFoldDB" id="A0A964TBB8"/>
<gene>
    <name evidence="2" type="ORF">GTQ34_07330</name>
</gene>
<sequence length="201" mass="23217">MKKYLLIGFFFIGAITMLIMSLHFFQHEISGILKYKDISSSALYRLCFKSHILFGIIAIFTGPTQFLTRLRIERLNLHKRLGYVYFFSVLFSSVMGLIAAQFAMGGIVSTIGFSVLSVFWFTSAILAIHTIRKKDIRTHKKWMYVNYGLTFAAITQRTLLLIPLFLDIKFISIYRLSAWAPWILNTMVALYLFKKSEPKVS</sequence>
<dbReference type="Pfam" id="PF10067">
    <property type="entry name" value="DUF2306"/>
    <property type="match status" value="1"/>
</dbReference>
<accession>A0A964TBB8</accession>
<keyword evidence="3" id="KW-1185">Reference proteome</keyword>
<reference evidence="2" key="1">
    <citation type="submission" date="2020-01" db="EMBL/GenBank/DDBJ databases">
        <title>Muricauda ochracea sp. nov., isolated from a tidal flat of Garorim bay in Korea.</title>
        <authorList>
            <person name="Kim D."/>
            <person name="Yoo Y."/>
            <person name="Kim J.-J."/>
        </authorList>
    </citation>
    <scope>NUCLEOTIDE SEQUENCE</scope>
    <source>
        <strain evidence="2">JGD-17</strain>
    </source>
</reference>
<feature type="transmembrane region" description="Helical" evidence="1">
    <location>
        <begin position="143"/>
        <end position="166"/>
    </location>
</feature>
<evidence type="ECO:0000313" key="2">
    <source>
        <dbReference type="EMBL" id="NAY91723.1"/>
    </source>
</evidence>
<dbReference type="Proteomes" id="UP000667650">
    <property type="component" value="Unassembled WGS sequence"/>
</dbReference>
<dbReference type="EMBL" id="JAAABI010000002">
    <property type="protein sequence ID" value="NAY91723.1"/>
    <property type="molecule type" value="Genomic_DNA"/>
</dbReference>
<keyword evidence="1" id="KW-1133">Transmembrane helix</keyword>
<evidence type="ECO:0000313" key="3">
    <source>
        <dbReference type="Proteomes" id="UP000667650"/>
    </source>
</evidence>
<dbReference type="RefSeq" id="WP_166523129.1">
    <property type="nucleotide sequence ID" value="NZ_JAAABI010000002.1"/>
</dbReference>
<proteinExistence type="predicted"/>
<dbReference type="InterPro" id="IPR018750">
    <property type="entry name" value="DUF2306_membrane"/>
</dbReference>
<feature type="transmembrane region" description="Helical" evidence="1">
    <location>
        <begin position="42"/>
        <end position="62"/>
    </location>
</feature>
<comment type="caution">
    <text evidence="2">The sequence shown here is derived from an EMBL/GenBank/DDBJ whole genome shotgun (WGS) entry which is preliminary data.</text>
</comment>
<protein>
    <submittedName>
        <fullName evidence="2">DUF2306 domain-containing protein</fullName>
    </submittedName>
</protein>
<evidence type="ECO:0000256" key="1">
    <source>
        <dbReference type="SAM" id="Phobius"/>
    </source>
</evidence>
<keyword evidence="1" id="KW-0472">Membrane</keyword>